<keyword evidence="2 5" id="KW-0812">Transmembrane</keyword>
<feature type="transmembrane region" description="Helical" evidence="5">
    <location>
        <begin position="248"/>
        <end position="267"/>
    </location>
</feature>
<dbReference type="Pfam" id="PF00955">
    <property type="entry name" value="HCO3_cotransp"/>
    <property type="match status" value="2"/>
</dbReference>
<feature type="transmembrane region" description="Helical" evidence="5">
    <location>
        <begin position="68"/>
        <end position="88"/>
    </location>
</feature>
<sequence length="529" mass="56187">MVAGGHAGIKIVDGSASVMPEVTMQQKTKETFKIQFMKDLKEDLKNRLPLWVQDWRDGLAPQTVAASLFLYFACLAPAVAFGGLSAALTGGQLGVVEVLMATGFGGAAYSFLSGQPMTFIGPTGLTLVFTAALHSFCALRGLPFLPMFSWVGLWTSGFLALLSATGASNGIKYCTQFTDDVFNSLLAVNFVYEALRSLWGNFRAAAAAGADQTSAFFSLNLALAYYALSRRVTAFRGTRYLSEQLRGVAADLGPVAAIFALSALAHASPIPVATLRVPEGGRAVLAGGRALLVPLGAVPGPWRLRAAAPALLLTTLFYLDMNITVRTVNAPRHRLRKPVAYHQDLGALAVITLGLSLCGLPWMCAATVQSLAHVRSMAEFEEGGGEVIARCRETRLTGLAVHGGIAASLLLLPVIAQIPMPVISGIFLFLGRRIMTGNGFLGRLKSVWAEKAKLPEDHPVRAAGRGAALRYTAVQAACLGGLWALKMNPATALYFPSVIGVLMGIRIWILPHLFSEEELKALDSSVGEG</sequence>
<keyword evidence="3 5" id="KW-1133">Transmembrane helix</keyword>
<evidence type="ECO:0000256" key="4">
    <source>
        <dbReference type="ARBA" id="ARBA00023136"/>
    </source>
</evidence>
<evidence type="ECO:0000256" key="1">
    <source>
        <dbReference type="ARBA" id="ARBA00004141"/>
    </source>
</evidence>
<gene>
    <name evidence="7" type="ORF">HAKA00212_LOCUS11130</name>
</gene>
<evidence type="ECO:0000256" key="3">
    <source>
        <dbReference type="ARBA" id="ARBA00022989"/>
    </source>
</evidence>
<name>A0A7S3XU83_HETAK</name>
<dbReference type="GO" id="GO:0006820">
    <property type="term" value="P:monoatomic anion transport"/>
    <property type="evidence" value="ECO:0007669"/>
    <property type="project" value="InterPro"/>
</dbReference>
<keyword evidence="4 5" id="KW-0472">Membrane</keyword>
<feature type="transmembrane region" description="Helical" evidence="5">
    <location>
        <begin position="124"/>
        <end position="142"/>
    </location>
</feature>
<proteinExistence type="predicted"/>
<dbReference type="InterPro" id="IPR011531">
    <property type="entry name" value="HCO3_transpt-like_TM_dom"/>
</dbReference>
<evidence type="ECO:0000259" key="6">
    <source>
        <dbReference type="Pfam" id="PF00955"/>
    </source>
</evidence>
<protein>
    <recommendedName>
        <fullName evidence="6">Bicarbonate transporter-like transmembrane domain-containing protein</fullName>
    </recommendedName>
</protein>
<feature type="transmembrane region" description="Helical" evidence="5">
    <location>
        <begin position="491"/>
        <end position="510"/>
    </location>
</feature>
<dbReference type="Gene3D" id="1.10.287.570">
    <property type="entry name" value="Helical hairpin bin"/>
    <property type="match status" value="1"/>
</dbReference>
<dbReference type="EMBL" id="HBIU01023917">
    <property type="protein sequence ID" value="CAE0632421.1"/>
    <property type="molecule type" value="Transcribed_RNA"/>
</dbReference>
<feature type="transmembrane region" description="Helical" evidence="5">
    <location>
        <begin position="345"/>
        <end position="368"/>
    </location>
</feature>
<feature type="transmembrane region" description="Helical" evidence="5">
    <location>
        <begin position="94"/>
        <end position="112"/>
    </location>
</feature>
<feature type="transmembrane region" description="Helical" evidence="5">
    <location>
        <begin position="148"/>
        <end position="169"/>
    </location>
</feature>
<accession>A0A7S3XU83</accession>
<feature type="transmembrane region" description="Helical" evidence="5">
    <location>
        <begin position="405"/>
        <end position="430"/>
    </location>
</feature>
<feature type="transmembrane region" description="Helical" evidence="5">
    <location>
        <begin position="306"/>
        <end position="325"/>
    </location>
</feature>
<feature type="domain" description="Bicarbonate transporter-like transmembrane" evidence="6">
    <location>
        <begin position="211"/>
        <end position="525"/>
    </location>
</feature>
<dbReference type="PANTHER" id="PTHR11453">
    <property type="entry name" value="ANION EXCHANGE PROTEIN"/>
    <property type="match status" value="1"/>
</dbReference>
<evidence type="ECO:0000256" key="5">
    <source>
        <dbReference type="SAM" id="Phobius"/>
    </source>
</evidence>
<dbReference type="PANTHER" id="PTHR11453:SF127">
    <property type="entry name" value="SOLUTE CARRIER FAMILY 4 MEMBER 11"/>
    <property type="match status" value="1"/>
</dbReference>
<dbReference type="GO" id="GO:0005886">
    <property type="term" value="C:plasma membrane"/>
    <property type="evidence" value="ECO:0007669"/>
    <property type="project" value="TreeGrafter"/>
</dbReference>
<feature type="domain" description="Bicarbonate transporter-like transmembrane" evidence="6">
    <location>
        <begin position="36"/>
        <end position="205"/>
    </location>
</feature>
<evidence type="ECO:0000256" key="2">
    <source>
        <dbReference type="ARBA" id="ARBA00022692"/>
    </source>
</evidence>
<organism evidence="7">
    <name type="scientific">Heterosigma akashiwo</name>
    <name type="common">Chromophytic alga</name>
    <name type="synonym">Heterosigma carterae</name>
    <dbReference type="NCBI Taxonomy" id="2829"/>
    <lineage>
        <taxon>Eukaryota</taxon>
        <taxon>Sar</taxon>
        <taxon>Stramenopiles</taxon>
        <taxon>Ochrophyta</taxon>
        <taxon>Raphidophyceae</taxon>
        <taxon>Chattonellales</taxon>
        <taxon>Chattonellaceae</taxon>
        <taxon>Heterosigma</taxon>
    </lineage>
</organism>
<dbReference type="InterPro" id="IPR003020">
    <property type="entry name" value="HCO3_transpt_euk"/>
</dbReference>
<feature type="transmembrane region" description="Helical" evidence="5">
    <location>
        <begin position="205"/>
        <end position="228"/>
    </location>
</feature>
<evidence type="ECO:0000313" key="7">
    <source>
        <dbReference type="EMBL" id="CAE0632421.1"/>
    </source>
</evidence>
<dbReference type="PRINTS" id="PR01231">
    <property type="entry name" value="HCO3TRNSPORT"/>
</dbReference>
<reference evidence="7" key="1">
    <citation type="submission" date="2021-01" db="EMBL/GenBank/DDBJ databases">
        <authorList>
            <person name="Corre E."/>
            <person name="Pelletier E."/>
            <person name="Niang G."/>
            <person name="Scheremetjew M."/>
            <person name="Finn R."/>
            <person name="Kale V."/>
            <person name="Holt S."/>
            <person name="Cochrane G."/>
            <person name="Meng A."/>
            <person name="Brown T."/>
            <person name="Cohen L."/>
        </authorList>
    </citation>
    <scope>NUCLEOTIDE SEQUENCE</scope>
    <source>
        <strain evidence="7">CCMP3107</strain>
    </source>
</reference>
<dbReference type="AlphaFoldDB" id="A0A7S3XU83"/>
<dbReference type="GO" id="GO:0005452">
    <property type="term" value="F:solute:inorganic anion antiporter activity"/>
    <property type="evidence" value="ECO:0007669"/>
    <property type="project" value="InterPro"/>
</dbReference>
<dbReference type="GO" id="GO:0050801">
    <property type="term" value="P:monoatomic ion homeostasis"/>
    <property type="evidence" value="ECO:0007669"/>
    <property type="project" value="TreeGrafter"/>
</dbReference>
<comment type="subcellular location">
    <subcellularLocation>
        <location evidence="1">Membrane</location>
        <topology evidence="1">Multi-pass membrane protein</topology>
    </subcellularLocation>
</comment>